<evidence type="ECO:0000256" key="2">
    <source>
        <dbReference type="ARBA" id="ARBA00022448"/>
    </source>
</evidence>
<evidence type="ECO:0000313" key="9">
    <source>
        <dbReference type="EMBL" id="SUU97206.1"/>
    </source>
</evidence>
<evidence type="ECO:0000256" key="7">
    <source>
        <dbReference type="ARBA" id="ARBA00023136"/>
    </source>
</evidence>
<evidence type="ECO:0000256" key="4">
    <source>
        <dbReference type="ARBA" id="ARBA00022519"/>
    </source>
</evidence>
<dbReference type="PANTHER" id="PTHR30574">
    <property type="entry name" value="INNER MEMBRANE PROTEIN YEDE"/>
    <property type="match status" value="1"/>
</dbReference>
<comment type="similarity">
    <text evidence="8">Belongs to the TsuA/YedE (TC 9.B.102) family.</text>
</comment>
<dbReference type="RefSeq" id="WP_046097974.1">
    <property type="nucleotide sequence ID" value="NZ_LAEN01000019.1"/>
</dbReference>
<keyword evidence="3" id="KW-1003">Cell membrane</keyword>
<keyword evidence="7" id="KW-0472">Membrane</keyword>
<comment type="subcellular location">
    <subcellularLocation>
        <location evidence="1">Cell inner membrane</location>
        <topology evidence="1">Multi-pass membrane protein</topology>
    </subcellularLocation>
</comment>
<evidence type="ECO:0000256" key="3">
    <source>
        <dbReference type="ARBA" id="ARBA00022475"/>
    </source>
</evidence>
<dbReference type="GO" id="GO:0005886">
    <property type="term" value="C:plasma membrane"/>
    <property type="evidence" value="ECO:0007669"/>
    <property type="project" value="UniProtKB-SubCell"/>
</dbReference>
<evidence type="ECO:0000256" key="8">
    <source>
        <dbReference type="ARBA" id="ARBA00035655"/>
    </source>
</evidence>
<evidence type="ECO:0000313" key="10">
    <source>
        <dbReference type="Proteomes" id="UP000254620"/>
    </source>
</evidence>
<dbReference type="eggNOG" id="COG2391">
    <property type="taxonomic scope" value="Bacteria"/>
</dbReference>
<keyword evidence="4" id="KW-0997">Cell inner membrane</keyword>
<accession>A0A0F5EZH0</accession>
<reference evidence="9 10" key="1">
    <citation type="submission" date="2018-06" db="EMBL/GenBank/DDBJ databases">
        <authorList>
            <consortium name="Pathogen Informatics"/>
            <person name="Doyle S."/>
        </authorList>
    </citation>
    <scope>NUCLEOTIDE SEQUENCE [LARGE SCALE GENOMIC DNA]</scope>
    <source>
        <strain evidence="9 10">NCTC10926</strain>
    </source>
</reference>
<dbReference type="AlphaFoldDB" id="A0A0F5EZH0"/>
<dbReference type="OrthoDB" id="9794165at2"/>
<dbReference type="Proteomes" id="UP000254620">
    <property type="component" value="Unassembled WGS sequence"/>
</dbReference>
<protein>
    <submittedName>
        <fullName evidence="9">Putative inner membrane protein</fullName>
    </submittedName>
</protein>
<dbReference type="Pfam" id="PF04143">
    <property type="entry name" value="Sulf_transp"/>
    <property type="match status" value="1"/>
</dbReference>
<evidence type="ECO:0000256" key="5">
    <source>
        <dbReference type="ARBA" id="ARBA00022692"/>
    </source>
</evidence>
<proteinExistence type="inferred from homology"/>
<dbReference type="InterPro" id="IPR007272">
    <property type="entry name" value="Sulf_transp_TsuA/YedE"/>
</dbReference>
<gene>
    <name evidence="9" type="primary">yeeE</name>
    <name evidence="9" type="ORF">NCTC10926_00577</name>
</gene>
<dbReference type="STRING" id="728.VY92_09510"/>
<sequence length="338" mass="36796">MYSGFVIGLLLGFLLQRGQFCFVSGFRSIYTQKSLRFLTALFIAISIQSVGFFTLEHFGIIQIPTSQLPLLATLLGGLLFGIGMSLANCCGSGAWFRTGEGAIGGYLALLSFALTMAATQSGILKYQINGLLENPLSLDNMYLTFQLSPWYFVILLIFSTALLGYVEWRSRRYRFPTPPSPAIIFPKIFARTWSPFLTAVAIGILGVIAWWLSADAGRNFGFGIAVPSANVIQYIVTGQQRYLNWGTLFVLGIPLGALLSAKLAGELKWRLPEPKGILQRIFGGVIMGIGAALAGGCTITNALVSTAYFSWQGWLATLMMMLGCWITAAFIKPTQCGV</sequence>
<organism evidence="9 10">
    <name type="scientific">Avibacterium paragallinarum</name>
    <name type="common">Haemophilus gallinarum</name>
    <dbReference type="NCBI Taxonomy" id="728"/>
    <lineage>
        <taxon>Bacteria</taxon>
        <taxon>Pseudomonadati</taxon>
        <taxon>Pseudomonadota</taxon>
        <taxon>Gammaproteobacteria</taxon>
        <taxon>Pasteurellales</taxon>
        <taxon>Pasteurellaceae</taxon>
        <taxon>Avibacterium</taxon>
    </lineage>
</organism>
<dbReference type="EMBL" id="UFSW01000001">
    <property type="protein sequence ID" value="SUU97206.1"/>
    <property type="molecule type" value="Genomic_DNA"/>
</dbReference>
<keyword evidence="6" id="KW-1133">Transmembrane helix</keyword>
<dbReference type="PANTHER" id="PTHR30574:SF1">
    <property type="entry name" value="SULPHUR TRANSPORT DOMAIN-CONTAINING PROTEIN"/>
    <property type="match status" value="1"/>
</dbReference>
<evidence type="ECO:0000256" key="1">
    <source>
        <dbReference type="ARBA" id="ARBA00004429"/>
    </source>
</evidence>
<keyword evidence="5" id="KW-0812">Transmembrane</keyword>
<name>A0A0F5EZH0_AVIPA</name>
<keyword evidence="2" id="KW-0813">Transport</keyword>
<evidence type="ECO:0000256" key="6">
    <source>
        <dbReference type="ARBA" id="ARBA00022989"/>
    </source>
</evidence>